<dbReference type="Pfam" id="PF00085">
    <property type="entry name" value="Thioredoxin"/>
    <property type="match status" value="2"/>
</dbReference>
<dbReference type="SUPFAM" id="SSF52833">
    <property type="entry name" value="Thioredoxin-like"/>
    <property type="match status" value="2"/>
</dbReference>
<feature type="region of interest" description="Disordered" evidence="3">
    <location>
        <begin position="302"/>
        <end position="327"/>
    </location>
</feature>
<dbReference type="PROSITE" id="PS51352">
    <property type="entry name" value="THIOREDOXIN_2"/>
    <property type="match status" value="2"/>
</dbReference>
<feature type="compositionally biased region" description="Basic and acidic residues" evidence="3">
    <location>
        <begin position="312"/>
        <end position="327"/>
    </location>
</feature>
<name>A0AAD7XEN6_9APHY</name>
<dbReference type="InterPro" id="IPR051063">
    <property type="entry name" value="PDI"/>
</dbReference>
<evidence type="ECO:0000313" key="7">
    <source>
        <dbReference type="Proteomes" id="UP001215151"/>
    </source>
</evidence>
<reference evidence="6" key="1">
    <citation type="submission" date="2022-11" db="EMBL/GenBank/DDBJ databases">
        <title>Genome Sequence of Cubamyces cubensis.</title>
        <authorList>
            <person name="Buettner E."/>
        </authorList>
    </citation>
    <scope>NUCLEOTIDE SEQUENCE</scope>
    <source>
        <strain evidence="6">MPL-01</strain>
    </source>
</reference>
<keyword evidence="2 4" id="KW-0732">Signal</keyword>
<feature type="signal peptide" evidence="4">
    <location>
        <begin position="1"/>
        <end position="23"/>
    </location>
</feature>
<keyword evidence="7" id="KW-1185">Reference proteome</keyword>
<dbReference type="Proteomes" id="UP001215151">
    <property type="component" value="Unassembled WGS sequence"/>
</dbReference>
<dbReference type="InterPro" id="IPR013766">
    <property type="entry name" value="Thioredoxin_domain"/>
</dbReference>
<evidence type="ECO:0000256" key="4">
    <source>
        <dbReference type="SAM" id="SignalP"/>
    </source>
</evidence>
<dbReference type="Gene3D" id="3.40.30.10">
    <property type="entry name" value="Glutaredoxin"/>
    <property type="match status" value="2"/>
</dbReference>
<feature type="domain" description="Thioredoxin" evidence="5">
    <location>
        <begin position="22"/>
        <end position="144"/>
    </location>
</feature>
<dbReference type="AlphaFoldDB" id="A0AAD7XEN6"/>
<protein>
    <recommendedName>
        <fullName evidence="5">Thioredoxin domain-containing protein</fullName>
    </recommendedName>
</protein>
<organism evidence="6 7">
    <name type="scientific">Trametes cubensis</name>
    <dbReference type="NCBI Taxonomy" id="1111947"/>
    <lineage>
        <taxon>Eukaryota</taxon>
        <taxon>Fungi</taxon>
        <taxon>Dikarya</taxon>
        <taxon>Basidiomycota</taxon>
        <taxon>Agaricomycotina</taxon>
        <taxon>Agaricomycetes</taxon>
        <taxon>Polyporales</taxon>
        <taxon>Polyporaceae</taxon>
        <taxon>Trametes</taxon>
    </lineage>
</organism>
<dbReference type="CDD" id="cd02961">
    <property type="entry name" value="PDI_a_family"/>
    <property type="match status" value="1"/>
</dbReference>
<evidence type="ECO:0000313" key="6">
    <source>
        <dbReference type="EMBL" id="KAJ8495555.1"/>
    </source>
</evidence>
<dbReference type="GO" id="GO:0006457">
    <property type="term" value="P:protein folding"/>
    <property type="evidence" value="ECO:0007669"/>
    <property type="project" value="TreeGrafter"/>
</dbReference>
<evidence type="ECO:0000256" key="2">
    <source>
        <dbReference type="ARBA" id="ARBA00022729"/>
    </source>
</evidence>
<dbReference type="PANTHER" id="PTHR45672">
    <property type="entry name" value="PROTEIN DISULFIDE-ISOMERASE C17H9.14C-RELATED"/>
    <property type="match status" value="1"/>
</dbReference>
<sequence>MKPLPLAKLAVSFSLLTSRFVLQVASTALSVTSSDVEPLVLTADNFESTIADGVWFVEYMSPYCSYCWSFAPTWEQLVAKTAKKADAGIRLAQVNCAIDGRLCDKNGIVGYPQINLYRNGQFVEMFKQALTIERLTEYLDANAATPVPPGVSTSNPAPIAIGLEADVSVIEGGAKLSKGGKSTGGVVSLDEETFKEAVDEGDVFVKFFLPWGFQSRKLEPTWTQLAREINGRVTIAEVNCQEHSLLCMQEGVTGYPMMFYYDGRGTKTQYTGERNLVRLQTFAEECQDAAELMDQIAPEVGLESSQEMMNAPRDETGLADRAARGDA</sequence>
<evidence type="ECO:0000256" key="3">
    <source>
        <dbReference type="SAM" id="MobiDB-lite"/>
    </source>
</evidence>
<dbReference type="EMBL" id="JAPEVG010000023">
    <property type="protein sequence ID" value="KAJ8495555.1"/>
    <property type="molecule type" value="Genomic_DNA"/>
</dbReference>
<proteinExistence type="inferred from homology"/>
<dbReference type="InterPro" id="IPR036249">
    <property type="entry name" value="Thioredoxin-like_sf"/>
</dbReference>
<dbReference type="GO" id="GO:0005783">
    <property type="term" value="C:endoplasmic reticulum"/>
    <property type="evidence" value="ECO:0007669"/>
    <property type="project" value="TreeGrafter"/>
</dbReference>
<evidence type="ECO:0000256" key="1">
    <source>
        <dbReference type="ARBA" id="ARBA00006347"/>
    </source>
</evidence>
<evidence type="ECO:0000259" key="5">
    <source>
        <dbReference type="PROSITE" id="PS51352"/>
    </source>
</evidence>
<feature type="chain" id="PRO_5042242419" description="Thioredoxin domain-containing protein" evidence="4">
    <location>
        <begin position="24"/>
        <end position="327"/>
    </location>
</feature>
<comment type="caution">
    <text evidence="6">The sequence shown here is derived from an EMBL/GenBank/DDBJ whole genome shotgun (WGS) entry which is preliminary data.</text>
</comment>
<accession>A0AAD7XEN6</accession>
<gene>
    <name evidence="6" type="ORF">ONZ51_g1629</name>
</gene>
<comment type="similarity">
    <text evidence="1">Belongs to the protein disulfide isomerase family.</text>
</comment>
<dbReference type="GO" id="GO:0003756">
    <property type="term" value="F:protein disulfide isomerase activity"/>
    <property type="evidence" value="ECO:0007669"/>
    <property type="project" value="TreeGrafter"/>
</dbReference>
<dbReference type="PANTHER" id="PTHR45672:SF3">
    <property type="entry name" value="THIOREDOXIN DOMAIN-CONTAINING PROTEIN 5"/>
    <property type="match status" value="1"/>
</dbReference>
<feature type="domain" description="Thioredoxin" evidence="5">
    <location>
        <begin position="151"/>
        <end position="288"/>
    </location>
</feature>